<dbReference type="Proteomes" id="UP000657421">
    <property type="component" value="Unassembled WGS sequence"/>
</dbReference>
<reference evidence="3 4" key="1">
    <citation type="submission" date="2020-08" db="EMBL/GenBank/DDBJ databases">
        <title>Genome public.</title>
        <authorList>
            <person name="Liu C."/>
            <person name="Sun Q."/>
        </authorList>
    </citation>
    <scope>NUCLEOTIDE SEQUENCE [LARGE SCALE GENOMIC DNA]</scope>
    <source>
        <strain evidence="3 4">NSJ-46</strain>
    </source>
</reference>
<keyword evidence="1" id="KW-0472">Membrane</keyword>
<keyword evidence="1" id="KW-1133">Transmembrane helix</keyword>
<dbReference type="EMBL" id="JACRSZ010000007">
    <property type="protein sequence ID" value="MBC8573008.1"/>
    <property type="molecule type" value="Genomic_DNA"/>
</dbReference>
<accession>A0ABR7N9E7</accession>
<keyword evidence="4" id="KW-1185">Reference proteome</keyword>
<dbReference type="RefSeq" id="WP_249308038.1">
    <property type="nucleotide sequence ID" value="NZ_JACRSZ010000007.1"/>
</dbReference>
<dbReference type="InterPro" id="IPR008756">
    <property type="entry name" value="Peptidase_M56"/>
</dbReference>
<dbReference type="Pfam" id="PF05569">
    <property type="entry name" value="Peptidase_M56"/>
    <property type="match status" value="1"/>
</dbReference>
<organism evidence="3 4">
    <name type="scientific">Jingyaoa shaoxingensis</name>
    <dbReference type="NCBI Taxonomy" id="2763671"/>
    <lineage>
        <taxon>Bacteria</taxon>
        <taxon>Bacillati</taxon>
        <taxon>Bacillota</taxon>
        <taxon>Clostridia</taxon>
        <taxon>Lachnospirales</taxon>
        <taxon>Lachnospiraceae</taxon>
        <taxon>Jingyaoa</taxon>
    </lineage>
</organism>
<evidence type="ECO:0000313" key="4">
    <source>
        <dbReference type="Proteomes" id="UP000657421"/>
    </source>
</evidence>
<protein>
    <submittedName>
        <fullName evidence="3">M56 family metallopeptidase</fullName>
    </submittedName>
</protein>
<evidence type="ECO:0000313" key="3">
    <source>
        <dbReference type="EMBL" id="MBC8573008.1"/>
    </source>
</evidence>
<dbReference type="CDD" id="cd07341">
    <property type="entry name" value="M56_BlaR1_MecR1_like"/>
    <property type="match status" value="1"/>
</dbReference>
<feature type="transmembrane region" description="Helical" evidence="1">
    <location>
        <begin position="303"/>
        <end position="326"/>
    </location>
</feature>
<dbReference type="InterPro" id="IPR052173">
    <property type="entry name" value="Beta-lactam_resp_regulator"/>
</dbReference>
<gene>
    <name evidence="3" type="ORF">H8716_07930</name>
</gene>
<sequence length="383" mass="44097">MDNFLLSFLIMMLWSLIFTCMFLGMRKTKILRSKIGISGSILICAILMVRMAIPFDIGIARRVRVYWPWFLKWYKAVKITKYSTIFGDVSVIQIAGVIWGVIAIIRLIQFARLYIMQRNVCHRSILYGSEEYTAVLRKVCEKRNYKRKILLTRSSEITSPICIGIRNSYIVLPERSFSATELEYIFSHEITHLKNHDLCYLMAANLLTCIFWWNPLTHVVRTELEYALEVRCDIAATAGYTKEESLEYLGVILKILAEGRKDNRLLTGNGVGFAKDSFDKVMEERFHAVLDQEPMKGSSKAGFHVWCIGMAGLLVCSYMFIVAPYYDADMGAGQELNSSEMWTTTNEKGEYVLHFWKDGELVEQVVEEDMISTMEAEMGVREE</sequence>
<proteinExistence type="predicted"/>
<feature type="transmembrane region" description="Helical" evidence="1">
    <location>
        <begin position="35"/>
        <end position="53"/>
    </location>
</feature>
<feature type="domain" description="Peptidase M56" evidence="2">
    <location>
        <begin position="90"/>
        <end position="261"/>
    </location>
</feature>
<dbReference type="PANTHER" id="PTHR34978:SF3">
    <property type="entry name" value="SLR0241 PROTEIN"/>
    <property type="match status" value="1"/>
</dbReference>
<evidence type="ECO:0000259" key="2">
    <source>
        <dbReference type="Pfam" id="PF05569"/>
    </source>
</evidence>
<dbReference type="PANTHER" id="PTHR34978">
    <property type="entry name" value="POSSIBLE SENSOR-TRANSDUCER PROTEIN BLAR"/>
    <property type="match status" value="1"/>
</dbReference>
<feature type="transmembrane region" description="Helical" evidence="1">
    <location>
        <begin position="90"/>
        <end position="108"/>
    </location>
</feature>
<comment type="caution">
    <text evidence="3">The sequence shown here is derived from an EMBL/GenBank/DDBJ whole genome shotgun (WGS) entry which is preliminary data.</text>
</comment>
<feature type="transmembrane region" description="Helical" evidence="1">
    <location>
        <begin position="6"/>
        <end position="23"/>
    </location>
</feature>
<evidence type="ECO:0000256" key="1">
    <source>
        <dbReference type="SAM" id="Phobius"/>
    </source>
</evidence>
<keyword evidence="1" id="KW-0812">Transmembrane</keyword>
<name>A0ABR7N9E7_9FIRM</name>